<reference evidence="3" key="1">
    <citation type="journal article" date="2014" name="BMC Genomics">
        <title>Genome characteristics reveal the impact of lichenization on lichen-forming fungus Endocarpon pusillum Hedwig (Verrucariales, Ascomycota).</title>
        <authorList>
            <person name="Wang Y.-Y."/>
            <person name="Liu B."/>
            <person name="Zhang X.-Y."/>
            <person name="Zhou Q.-M."/>
            <person name="Zhang T."/>
            <person name="Li H."/>
            <person name="Yu Y.-F."/>
            <person name="Zhang X.-L."/>
            <person name="Hao X.-Y."/>
            <person name="Wang M."/>
            <person name="Wang L."/>
            <person name="Wei J.-C."/>
        </authorList>
    </citation>
    <scope>NUCLEOTIDE SEQUENCE [LARGE SCALE GENOMIC DNA]</scope>
    <source>
        <strain evidence="3">Z07020 / HMAS-L-300199</strain>
    </source>
</reference>
<keyword evidence="1" id="KW-1133">Transmembrane helix</keyword>
<feature type="transmembrane region" description="Helical" evidence="1">
    <location>
        <begin position="173"/>
        <end position="196"/>
    </location>
</feature>
<sequence>MPTSPYAQPKGFPDVHYLPVTHQAQDGSHNSGLSMEAGYPSPNFSSPGFSSQASPGPFKSLEEVRSFHEMKQEDAIMKHRIRLLKFILRLATLLLALYMIATMSLTFRKYFNTRHIIIDVPGPTGPRGPWAGQTKTWPTTVLLVTSTLSFIISAVVMASYVRGVHAANAAHEYGSYLGFGIFAAHVGMWIAVAVAYRTGKDGNDLWGWTCDERAMNIQKAFERVINFKRYCDIQTSSWITSVAQAVLMVFGIQLKALSTIHVVSDLHDETDDEMGHLRRRYRDLVVRLHSRRPSRTCRIVGSTGTLRELEPALRVELVVSHPQEMRDARWVVRCCQS</sequence>
<feature type="transmembrane region" description="Helical" evidence="1">
    <location>
        <begin position="86"/>
        <end position="107"/>
    </location>
</feature>
<evidence type="ECO:0008006" key="4">
    <source>
        <dbReference type="Google" id="ProtNLM"/>
    </source>
</evidence>
<dbReference type="RefSeq" id="XP_007803062.1">
    <property type="nucleotide sequence ID" value="XM_007804871.1"/>
</dbReference>
<dbReference type="GeneID" id="19238556"/>
<dbReference type="Proteomes" id="UP000019373">
    <property type="component" value="Unassembled WGS sequence"/>
</dbReference>
<dbReference type="EMBL" id="KE721224">
    <property type="protein sequence ID" value="ERF71360.1"/>
    <property type="molecule type" value="Genomic_DNA"/>
</dbReference>
<dbReference type="PANTHER" id="PTHR42069:SF1">
    <property type="entry name" value="MARVEL DOMAIN-CONTAINING PROTEIN"/>
    <property type="match status" value="1"/>
</dbReference>
<dbReference type="HOGENOM" id="CLU_823934_0_0_1"/>
<dbReference type="PANTHER" id="PTHR42069">
    <property type="entry name" value="HYPHAL ANASTAMOSIS-8 PROTEIN"/>
    <property type="match status" value="1"/>
</dbReference>
<dbReference type="eggNOG" id="ENOG502SUZ3">
    <property type="taxonomic scope" value="Eukaryota"/>
</dbReference>
<protein>
    <recommendedName>
        <fullName evidence="4">MARVEL domain-containing protein</fullName>
    </recommendedName>
</protein>
<proteinExistence type="predicted"/>
<gene>
    <name evidence="2" type="ORF">EPUS_03515</name>
</gene>
<keyword evidence="1" id="KW-0472">Membrane</keyword>
<accession>U1HM41</accession>
<evidence type="ECO:0000313" key="2">
    <source>
        <dbReference type="EMBL" id="ERF71360.1"/>
    </source>
</evidence>
<evidence type="ECO:0000313" key="3">
    <source>
        <dbReference type="Proteomes" id="UP000019373"/>
    </source>
</evidence>
<dbReference type="OrthoDB" id="5371583at2759"/>
<keyword evidence="3" id="KW-1185">Reference proteome</keyword>
<dbReference type="AlphaFoldDB" id="U1HM41"/>
<evidence type="ECO:0000256" key="1">
    <source>
        <dbReference type="SAM" id="Phobius"/>
    </source>
</evidence>
<organism evidence="2 3">
    <name type="scientific">Endocarpon pusillum (strain Z07020 / HMAS-L-300199)</name>
    <name type="common">Lichen-forming fungus</name>
    <dbReference type="NCBI Taxonomy" id="1263415"/>
    <lineage>
        <taxon>Eukaryota</taxon>
        <taxon>Fungi</taxon>
        <taxon>Dikarya</taxon>
        <taxon>Ascomycota</taxon>
        <taxon>Pezizomycotina</taxon>
        <taxon>Eurotiomycetes</taxon>
        <taxon>Chaetothyriomycetidae</taxon>
        <taxon>Verrucariales</taxon>
        <taxon>Verrucariaceae</taxon>
        <taxon>Endocarpon</taxon>
    </lineage>
</organism>
<name>U1HM41_ENDPU</name>
<keyword evidence="1" id="KW-0812">Transmembrane</keyword>
<feature type="transmembrane region" description="Helical" evidence="1">
    <location>
        <begin position="140"/>
        <end position="161"/>
    </location>
</feature>